<reference evidence="2" key="1">
    <citation type="submission" date="2018-12" db="EMBL/GenBank/DDBJ databases">
        <title>Tengunoibacter tsumagoiensis gen. nov., sp. nov., Dictyobacter kobayashii sp. nov., D. alpinus sp. nov., and D. joshuensis sp. nov. and description of Dictyobacteraceae fam. nov. within the order Ktedonobacterales isolated from Tengu-no-mugimeshi.</title>
        <authorList>
            <person name="Wang C.M."/>
            <person name="Zheng Y."/>
            <person name="Sakai Y."/>
            <person name="Toyoda A."/>
            <person name="Minakuchi Y."/>
            <person name="Abe K."/>
            <person name="Yokota A."/>
            <person name="Yabe S."/>
        </authorList>
    </citation>
    <scope>NUCLEOTIDE SEQUENCE [LARGE SCALE GENOMIC DNA]</scope>
    <source>
        <strain evidence="2">S-27</strain>
    </source>
</reference>
<protein>
    <submittedName>
        <fullName evidence="1">Uncharacterized protein</fullName>
    </submittedName>
</protein>
<comment type="caution">
    <text evidence="1">The sequence shown here is derived from an EMBL/GenBank/DDBJ whole genome shotgun (WGS) entry which is preliminary data.</text>
</comment>
<gene>
    <name evidence="1" type="ORF">KDAU_60500</name>
</gene>
<dbReference type="Proteomes" id="UP000287224">
    <property type="component" value="Unassembled WGS sequence"/>
</dbReference>
<organism evidence="1 2">
    <name type="scientific">Dictyobacter aurantiacus</name>
    <dbReference type="NCBI Taxonomy" id="1936993"/>
    <lineage>
        <taxon>Bacteria</taxon>
        <taxon>Bacillati</taxon>
        <taxon>Chloroflexota</taxon>
        <taxon>Ktedonobacteria</taxon>
        <taxon>Ktedonobacterales</taxon>
        <taxon>Dictyobacteraceae</taxon>
        <taxon>Dictyobacter</taxon>
    </lineage>
</organism>
<evidence type="ECO:0000313" key="1">
    <source>
        <dbReference type="EMBL" id="GCE08721.1"/>
    </source>
</evidence>
<name>A0A401ZPD4_9CHLR</name>
<dbReference type="EMBL" id="BIFQ01000002">
    <property type="protein sequence ID" value="GCE08721.1"/>
    <property type="molecule type" value="Genomic_DNA"/>
</dbReference>
<proteinExistence type="predicted"/>
<keyword evidence="2" id="KW-1185">Reference proteome</keyword>
<dbReference type="AlphaFoldDB" id="A0A401ZPD4"/>
<evidence type="ECO:0000313" key="2">
    <source>
        <dbReference type="Proteomes" id="UP000287224"/>
    </source>
</evidence>
<sequence length="111" mass="12681">MSIADTILSLTNPHVYASCFLLYKYARTPRNYGSFLALDMLFYIRVFDSRRIGAHECPRTRGCCAAALVLYIGACGAHPRTACTNIWKDGESYAPIYGKMVRAMHQYMERW</sequence>
<accession>A0A401ZPD4</accession>